<proteinExistence type="predicted"/>
<accession>A0A8X6QZB2</accession>
<feature type="compositionally biased region" description="Basic and acidic residues" evidence="1">
    <location>
        <begin position="74"/>
        <end position="86"/>
    </location>
</feature>
<reference evidence="2" key="1">
    <citation type="submission" date="2020-08" db="EMBL/GenBank/DDBJ databases">
        <title>Multicomponent nature underlies the extraordinary mechanical properties of spider dragline silk.</title>
        <authorList>
            <person name="Kono N."/>
            <person name="Nakamura H."/>
            <person name="Mori M."/>
            <person name="Yoshida Y."/>
            <person name="Ohtoshi R."/>
            <person name="Malay A.D."/>
            <person name="Moran D.A.P."/>
            <person name="Tomita M."/>
            <person name="Numata K."/>
            <person name="Arakawa K."/>
        </authorList>
    </citation>
    <scope>NUCLEOTIDE SEQUENCE</scope>
</reference>
<feature type="region of interest" description="Disordered" evidence="1">
    <location>
        <begin position="60"/>
        <end position="86"/>
    </location>
</feature>
<gene>
    <name evidence="2" type="ORF">NPIL_232201</name>
</gene>
<dbReference type="AlphaFoldDB" id="A0A8X6QZB2"/>
<feature type="non-terminal residue" evidence="2">
    <location>
        <position position="1"/>
    </location>
</feature>
<evidence type="ECO:0000313" key="2">
    <source>
        <dbReference type="EMBL" id="GFU60252.1"/>
    </source>
</evidence>
<evidence type="ECO:0000313" key="3">
    <source>
        <dbReference type="Proteomes" id="UP000887013"/>
    </source>
</evidence>
<name>A0A8X6QZB2_NEPPI</name>
<evidence type="ECO:0000256" key="1">
    <source>
        <dbReference type="SAM" id="MobiDB-lite"/>
    </source>
</evidence>
<sequence length="86" mass="10637">KGLKRLDTFLRRSIQNCRRQRKRVSDLEEWKKDFIERRYVEARQLSKELDGHSVWHDLEKKRPPFIRRNSRTHNGKELQRKVQPEV</sequence>
<protein>
    <submittedName>
        <fullName evidence="2">Uncharacterized protein</fullName>
    </submittedName>
</protein>
<keyword evidence="3" id="KW-1185">Reference proteome</keyword>
<feature type="compositionally biased region" description="Basic residues" evidence="1">
    <location>
        <begin position="63"/>
        <end position="73"/>
    </location>
</feature>
<organism evidence="2 3">
    <name type="scientific">Nephila pilipes</name>
    <name type="common">Giant wood spider</name>
    <name type="synonym">Nephila maculata</name>
    <dbReference type="NCBI Taxonomy" id="299642"/>
    <lineage>
        <taxon>Eukaryota</taxon>
        <taxon>Metazoa</taxon>
        <taxon>Ecdysozoa</taxon>
        <taxon>Arthropoda</taxon>
        <taxon>Chelicerata</taxon>
        <taxon>Arachnida</taxon>
        <taxon>Araneae</taxon>
        <taxon>Araneomorphae</taxon>
        <taxon>Entelegynae</taxon>
        <taxon>Araneoidea</taxon>
        <taxon>Nephilidae</taxon>
        <taxon>Nephila</taxon>
    </lineage>
</organism>
<comment type="caution">
    <text evidence="2">The sequence shown here is derived from an EMBL/GenBank/DDBJ whole genome shotgun (WGS) entry which is preliminary data.</text>
</comment>
<dbReference type="Proteomes" id="UP000887013">
    <property type="component" value="Unassembled WGS sequence"/>
</dbReference>
<dbReference type="EMBL" id="BMAW01040603">
    <property type="protein sequence ID" value="GFU60252.1"/>
    <property type="molecule type" value="Genomic_DNA"/>
</dbReference>